<dbReference type="RefSeq" id="WP_158666847.1">
    <property type="nucleotide sequence ID" value="NZ_AP026962.1"/>
</dbReference>
<organism evidence="1">
    <name type="scientific">Escherichia coli</name>
    <dbReference type="NCBI Taxonomy" id="562"/>
    <lineage>
        <taxon>Bacteria</taxon>
        <taxon>Pseudomonadati</taxon>
        <taxon>Pseudomonadota</taxon>
        <taxon>Gammaproteobacteria</taxon>
        <taxon>Enterobacterales</taxon>
        <taxon>Enterobacteriaceae</taxon>
        <taxon>Escherichia</taxon>
    </lineage>
</organism>
<reference evidence="1" key="1">
    <citation type="submission" date="2017-09" db="EMBL/GenBank/DDBJ databases">
        <title>Comparative and phylogenetic analyses revealing multidrug resistant ST3-IncHI2 plasmids with high genetic plasticity.</title>
        <authorList>
            <person name="Fang L."/>
            <person name="Liu Y."/>
            <person name="Sun J."/>
        </authorList>
    </citation>
    <scope>NUCLEOTIDE SEQUENCE</scope>
    <source>
        <strain evidence="1">P2-3</strain>
        <plasmid evidence="1">pP2-3T</plasmid>
    </source>
</reference>
<sequence>MGQLTAIVTPLRYFPLDVLANEVKRRNRVLTGDSGESVEFRNLDLHRVVENNDNGNDF</sequence>
<evidence type="ECO:0000313" key="1">
    <source>
        <dbReference type="EMBL" id="AVR60513.1"/>
    </source>
</evidence>
<proteinExistence type="predicted"/>
<dbReference type="EMBL" id="MG014722">
    <property type="protein sequence ID" value="AVR60513.1"/>
    <property type="molecule type" value="Genomic_DNA"/>
</dbReference>
<dbReference type="AlphaFoldDB" id="A0A2R4A7E4"/>
<accession>A0A2R4A7E4</accession>
<geneLocation type="plasmid" evidence="1">
    <name>pP2-3T</name>
</geneLocation>
<keyword evidence="1" id="KW-0614">Plasmid</keyword>
<name>A0A2R4A7E4_ECOLX</name>
<protein>
    <submittedName>
        <fullName evidence="1">Uncharacterized protein</fullName>
    </submittedName>
</protein>